<keyword evidence="6 7" id="KW-0472">Membrane</keyword>
<dbReference type="Pfam" id="PF21082">
    <property type="entry name" value="MS_channel_3rd"/>
    <property type="match status" value="1"/>
</dbReference>
<evidence type="ECO:0000256" key="1">
    <source>
        <dbReference type="ARBA" id="ARBA00004651"/>
    </source>
</evidence>
<dbReference type="Proteomes" id="UP001202248">
    <property type="component" value="Unassembled WGS sequence"/>
</dbReference>
<evidence type="ECO:0000259" key="10">
    <source>
        <dbReference type="Pfam" id="PF21088"/>
    </source>
</evidence>
<name>A0ABS9SIB3_9BACT</name>
<sequence>MYVFALRLINAVIEYAILSFLKTKEDGDIKQRQAKGLLVIVKVIVWIFGIVFLLDNFGYNVTTIVAGLGIGGIAIALAAQAILGDLFSYFVILFDRPFEIGDFLVVDDKVGTVEYIGIKTTRLRTLQGEQLICSNKDLTDSRVHNFKEMEKRRVVFALGVTYQTDAETLAQIPELVKEIIEKNEDVVYDRGHFSGFGDFSLNFEFVYYMLSSDFNIHMDTQQRIYLDIYREFEKRNIEFAFPTQTLFVNNESKIPQAEYN</sequence>
<evidence type="ECO:0000313" key="12">
    <source>
        <dbReference type="Proteomes" id="UP001202248"/>
    </source>
</evidence>
<dbReference type="InterPro" id="IPR023408">
    <property type="entry name" value="MscS_beta-dom_sf"/>
</dbReference>
<evidence type="ECO:0000259" key="8">
    <source>
        <dbReference type="Pfam" id="PF00924"/>
    </source>
</evidence>
<feature type="transmembrane region" description="Helical" evidence="7">
    <location>
        <begin position="66"/>
        <end position="94"/>
    </location>
</feature>
<gene>
    <name evidence="11" type="ORF">MKP09_09270</name>
</gene>
<accession>A0ABS9SIB3</accession>
<dbReference type="InterPro" id="IPR049142">
    <property type="entry name" value="MS_channel_1st"/>
</dbReference>
<keyword evidence="5 7" id="KW-1133">Transmembrane helix</keyword>
<evidence type="ECO:0000313" key="11">
    <source>
        <dbReference type="EMBL" id="MCH5598085.1"/>
    </source>
</evidence>
<protein>
    <submittedName>
        <fullName evidence="11">Mechanosensitive ion channel family protein</fullName>
    </submittedName>
</protein>
<keyword evidence="3" id="KW-1003">Cell membrane</keyword>
<dbReference type="SUPFAM" id="SSF50182">
    <property type="entry name" value="Sm-like ribonucleoproteins"/>
    <property type="match status" value="1"/>
</dbReference>
<dbReference type="EMBL" id="JAKWBL010000001">
    <property type="protein sequence ID" value="MCH5598085.1"/>
    <property type="molecule type" value="Genomic_DNA"/>
</dbReference>
<dbReference type="InterPro" id="IPR006685">
    <property type="entry name" value="MscS_channel_2nd"/>
</dbReference>
<dbReference type="InterPro" id="IPR011066">
    <property type="entry name" value="MscS_channel_C_sf"/>
</dbReference>
<evidence type="ECO:0000256" key="7">
    <source>
        <dbReference type="SAM" id="Phobius"/>
    </source>
</evidence>
<dbReference type="SUPFAM" id="SSF82689">
    <property type="entry name" value="Mechanosensitive channel protein MscS (YggB), C-terminal domain"/>
    <property type="match status" value="1"/>
</dbReference>
<evidence type="ECO:0000256" key="3">
    <source>
        <dbReference type="ARBA" id="ARBA00022475"/>
    </source>
</evidence>
<reference evidence="11 12" key="1">
    <citation type="submission" date="2022-02" db="EMBL/GenBank/DDBJ databases">
        <authorList>
            <person name="Min J."/>
        </authorList>
    </citation>
    <scope>NUCLEOTIDE SEQUENCE [LARGE SCALE GENOMIC DNA]</scope>
    <source>
        <strain evidence="11 12">GR10-1</strain>
    </source>
</reference>
<dbReference type="InterPro" id="IPR049278">
    <property type="entry name" value="MS_channel_C"/>
</dbReference>
<feature type="domain" description="Mechanosensitive ion channel transmembrane helices 2/3" evidence="10">
    <location>
        <begin position="40"/>
        <end position="80"/>
    </location>
</feature>
<dbReference type="InterPro" id="IPR010920">
    <property type="entry name" value="LSM_dom_sf"/>
</dbReference>
<dbReference type="Pfam" id="PF00924">
    <property type="entry name" value="MS_channel_2nd"/>
    <property type="match status" value="1"/>
</dbReference>
<dbReference type="RefSeq" id="WP_240827433.1">
    <property type="nucleotide sequence ID" value="NZ_JAKWBL010000001.1"/>
</dbReference>
<dbReference type="PANTHER" id="PTHR30566">
    <property type="entry name" value="YNAI-RELATED MECHANOSENSITIVE ION CHANNEL"/>
    <property type="match status" value="1"/>
</dbReference>
<keyword evidence="12" id="KW-1185">Reference proteome</keyword>
<feature type="transmembrane region" description="Helical" evidence="7">
    <location>
        <begin position="36"/>
        <end position="54"/>
    </location>
</feature>
<evidence type="ECO:0000256" key="6">
    <source>
        <dbReference type="ARBA" id="ARBA00023136"/>
    </source>
</evidence>
<dbReference type="SUPFAM" id="SSF82861">
    <property type="entry name" value="Mechanosensitive channel protein MscS (YggB), transmembrane region"/>
    <property type="match status" value="1"/>
</dbReference>
<dbReference type="PANTHER" id="PTHR30566:SF25">
    <property type="entry name" value="INNER MEMBRANE PROTEIN"/>
    <property type="match status" value="1"/>
</dbReference>
<dbReference type="Gene3D" id="1.10.287.1260">
    <property type="match status" value="1"/>
</dbReference>
<evidence type="ECO:0000256" key="4">
    <source>
        <dbReference type="ARBA" id="ARBA00022692"/>
    </source>
</evidence>
<comment type="caution">
    <text evidence="11">The sequence shown here is derived from an EMBL/GenBank/DDBJ whole genome shotgun (WGS) entry which is preliminary data.</text>
</comment>
<dbReference type="Gene3D" id="2.30.30.60">
    <property type="match status" value="1"/>
</dbReference>
<feature type="domain" description="Mechanosensitive ion channel MscS" evidence="8">
    <location>
        <begin position="82"/>
        <end position="147"/>
    </location>
</feature>
<dbReference type="InterPro" id="IPR011014">
    <property type="entry name" value="MscS_channel_TM-2"/>
</dbReference>
<comment type="subcellular location">
    <subcellularLocation>
        <location evidence="1">Cell membrane</location>
        <topology evidence="1">Multi-pass membrane protein</topology>
    </subcellularLocation>
</comment>
<proteinExistence type="inferred from homology"/>
<keyword evidence="4 7" id="KW-0812">Transmembrane</keyword>
<comment type="similarity">
    <text evidence="2">Belongs to the MscS (TC 1.A.23) family.</text>
</comment>
<evidence type="ECO:0000256" key="2">
    <source>
        <dbReference type="ARBA" id="ARBA00008017"/>
    </source>
</evidence>
<dbReference type="Gene3D" id="3.30.70.100">
    <property type="match status" value="1"/>
</dbReference>
<organism evidence="11 12">
    <name type="scientific">Niabella ginsengisoli</name>
    <dbReference type="NCBI Taxonomy" id="522298"/>
    <lineage>
        <taxon>Bacteria</taxon>
        <taxon>Pseudomonadati</taxon>
        <taxon>Bacteroidota</taxon>
        <taxon>Chitinophagia</taxon>
        <taxon>Chitinophagales</taxon>
        <taxon>Chitinophagaceae</taxon>
        <taxon>Niabella</taxon>
    </lineage>
</organism>
<evidence type="ECO:0000259" key="9">
    <source>
        <dbReference type="Pfam" id="PF21082"/>
    </source>
</evidence>
<dbReference type="Pfam" id="PF21088">
    <property type="entry name" value="MS_channel_1st"/>
    <property type="match status" value="1"/>
</dbReference>
<evidence type="ECO:0000256" key="5">
    <source>
        <dbReference type="ARBA" id="ARBA00022989"/>
    </source>
</evidence>
<feature type="domain" description="Mechanosensitive ion channel MscS C-terminal" evidence="9">
    <location>
        <begin position="154"/>
        <end position="239"/>
    </location>
</feature>